<organism evidence="2 3">
    <name type="scientific">Sclerotinia borealis (strain F-4128)</name>
    <dbReference type="NCBI Taxonomy" id="1432307"/>
    <lineage>
        <taxon>Eukaryota</taxon>
        <taxon>Fungi</taxon>
        <taxon>Dikarya</taxon>
        <taxon>Ascomycota</taxon>
        <taxon>Pezizomycotina</taxon>
        <taxon>Leotiomycetes</taxon>
        <taxon>Helotiales</taxon>
        <taxon>Sclerotiniaceae</taxon>
        <taxon>Sclerotinia</taxon>
    </lineage>
</organism>
<dbReference type="EMBL" id="AYSA01000013">
    <property type="protein sequence ID" value="ESZ99268.1"/>
    <property type="molecule type" value="Genomic_DNA"/>
</dbReference>
<sequence length="463" mass="52307">MDSSSVQQSMAGPGDSSLSPLTTSPTPLPTPTSVITGSPFLNVAKEYSYLILIQEIEVAEEEQTGVVDQEYVEELLVKLERAGELCLDLVMGIYYLKYSGTAHETNPHGAKIWDSGQVARSMRLLRETYEYLDPVGYRDDLFAVRSLGVEAKDEVKSMCSVADLSTVVDDAGSIGSGMGKEKEKEKEKKKKKETRYEAWVLRYVPAHVRVESCYKWLGIRYFSRTKEVPEEWSFEPLASHPAEIQGLRHRFMDAARNKFHACGLQVEIMAGGELEKRMQENYLKEVVRRLGEVAERRLLRLCVEREGGTCTGSGVEDVDVDVNVRRKWGVVSIEARVPRGLFEETRRMRVKGWGGRKGLAGRERVEWVVVVGGSKRDVVGLDGDSWEEEKKFGGGSAERGGEERDKGINKEVKKDEKKRENKKREEEETTGKEEAERRIKVLMEKLYVVGNSKEKKERAGEIN</sequence>
<gene>
    <name evidence="2" type="ORF">SBOR_0309</name>
</gene>
<name>W9CT11_SCLBF</name>
<dbReference type="AlphaFoldDB" id="W9CT11"/>
<feature type="region of interest" description="Disordered" evidence="1">
    <location>
        <begin position="387"/>
        <end position="435"/>
    </location>
</feature>
<dbReference type="OrthoDB" id="3538543at2759"/>
<protein>
    <submittedName>
        <fullName evidence="2">Uncharacterized protein</fullName>
    </submittedName>
</protein>
<keyword evidence="3" id="KW-1185">Reference proteome</keyword>
<feature type="compositionally biased region" description="Polar residues" evidence="1">
    <location>
        <begin position="1"/>
        <end position="10"/>
    </location>
</feature>
<evidence type="ECO:0000313" key="2">
    <source>
        <dbReference type="EMBL" id="ESZ99268.1"/>
    </source>
</evidence>
<dbReference type="HOGENOM" id="CLU_590728_0_0_1"/>
<feature type="compositionally biased region" description="Low complexity" evidence="1">
    <location>
        <begin position="16"/>
        <end position="25"/>
    </location>
</feature>
<proteinExistence type="predicted"/>
<accession>W9CT11</accession>
<evidence type="ECO:0000313" key="3">
    <source>
        <dbReference type="Proteomes" id="UP000019487"/>
    </source>
</evidence>
<evidence type="ECO:0000256" key="1">
    <source>
        <dbReference type="SAM" id="MobiDB-lite"/>
    </source>
</evidence>
<comment type="caution">
    <text evidence="2">The sequence shown here is derived from an EMBL/GenBank/DDBJ whole genome shotgun (WGS) entry which is preliminary data.</text>
</comment>
<feature type="region of interest" description="Disordered" evidence="1">
    <location>
        <begin position="1"/>
        <end position="32"/>
    </location>
</feature>
<dbReference type="Proteomes" id="UP000019487">
    <property type="component" value="Unassembled WGS sequence"/>
</dbReference>
<reference evidence="2 3" key="1">
    <citation type="journal article" date="2014" name="Genome Announc.">
        <title>Draft genome sequence of Sclerotinia borealis, a psychrophilic plant pathogenic fungus.</title>
        <authorList>
            <person name="Mardanov A.V."/>
            <person name="Beletsky A.V."/>
            <person name="Kadnikov V.V."/>
            <person name="Ignatov A.N."/>
            <person name="Ravin N.V."/>
        </authorList>
    </citation>
    <scope>NUCLEOTIDE SEQUENCE [LARGE SCALE GENOMIC DNA]</scope>
    <source>
        <strain evidence="3">F-4157</strain>
    </source>
</reference>
<feature type="compositionally biased region" description="Basic and acidic residues" evidence="1">
    <location>
        <begin position="399"/>
        <end position="435"/>
    </location>
</feature>